<evidence type="ECO:0000313" key="4">
    <source>
        <dbReference type="Proteomes" id="UP000503308"/>
    </source>
</evidence>
<evidence type="ECO:0000256" key="1">
    <source>
        <dbReference type="SAM" id="Coils"/>
    </source>
</evidence>
<dbReference type="EMBL" id="CP048788">
    <property type="protein sequence ID" value="QJF49993.1"/>
    <property type="molecule type" value="Genomic_DNA"/>
</dbReference>
<accession>A0A858SQM8</accession>
<keyword evidence="2" id="KW-0472">Membrane</keyword>
<protein>
    <submittedName>
        <fullName evidence="3">SHOCT domain-containing protein</fullName>
    </submittedName>
</protein>
<proteinExistence type="predicted"/>
<evidence type="ECO:0000313" key="3">
    <source>
        <dbReference type="EMBL" id="QJF49993.1"/>
    </source>
</evidence>
<keyword evidence="2" id="KW-0812">Transmembrane</keyword>
<keyword evidence="1" id="KW-0175">Coiled coil</keyword>
<dbReference type="RefSeq" id="WP_169639219.1">
    <property type="nucleotide sequence ID" value="NZ_CP048788.1"/>
</dbReference>
<dbReference type="KEGG" id="rpon:G3256_01815"/>
<dbReference type="AlphaFoldDB" id="A0A858SQM8"/>
<reference evidence="3 4" key="1">
    <citation type="submission" date="2020-02" db="EMBL/GenBank/DDBJ databases">
        <title>Genome sequence of Roseobacter ponti.</title>
        <authorList>
            <person name="Hollensteiner J."/>
            <person name="Schneider D."/>
            <person name="Poehlein A."/>
            <person name="Daniel R."/>
        </authorList>
    </citation>
    <scope>NUCLEOTIDE SEQUENCE [LARGE SCALE GENOMIC DNA]</scope>
    <source>
        <strain evidence="3 4">DSM 106830</strain>
    </source>
</reference>
<keyword evidence="2" id="KW-1133">Transmembrane helix</keyword>
<feature type="coiled-coil region" evidence="1">
    <location>
        <begin position="1"/>
        <end position="28"/>
    </location>
</feature>
<name>A0A858SQM8_9RHOB</name>
<keyword evidence="4" id="KW-1185">Reference proteome</keyword>
<feature type="transmembrane region" description="Helical" evidence="2">
    <location>
        <begin position="89"/>
        <end position="106"/>
    </location>
</feature>
<gene>
    <name evidence="3" type="ORF">G3256_01815</name>
</gene>
<sequence length="111" mass="11857">MTAILKEIRDLEARLSRGELEHAEYLRKRAALLDSVETAETEFAEPGRPAVTPRRSGGSSALALSIVVGLGVMTLCIALTLVLLPDLNMALTLGVTILAALSVTLLRDSEE</sequence>
<evidence type="ECO:0000256" key="2">
    <source>
        <dbReference type="SAM" id="Phobius"/>
    </source>
</evidence>
<dbReference type="Proteomes" id="UP000503308">
    <property type="component" value="Chromosome"/>
</dbReference>
<organism evidence="3 4">
    <name type="scientific">Roseobacter ponti</name>
    <dbReference type="NCBI Taxonomy" id="1891787"/>
    <lineage>
        <taxon>Bacteria</taxon>
        <taxon>Pseudomonadati</taxon>
        <taxon>Pseudomonadota</taxon>
        <taxon>Alphaproteobacteria</taxon>
        <taxon>Rhodobacterales</taxon>
        <taxon>Roseobacteraceae</taxon>
        <taxon>Roseobacter</taxon>
    </lineage>
</organism>
<feature type="transmembrane region" description="Helical" evidence="2">
    <location>
        <begin position="61"/>
        <end position="83"/>
    </location>
</feature>